<dbReference type="OrthoDB" id="3482579at2"/>
<gene>
    <name evidence="2" type="ORF">E1298_11085</name>
</gene>
<keyword evidence="1" id="KW-0812">Transmembrane</keyword>
<protein>
    <submittedName>
        <fullName evidence="2">DUF4190 domain-containing protein</fullName>
    </submittedName>
</protein>
<reference evidence="2 3" key="1">
    <citation type="submission" date="2019-03" db="EMBL/GenBank/DDBJ databases">
        <title>Draft genome sequences of novel Actinobacteria.</title>
        <authorList>
            <person name="Sahin N."/>
            <person name="Ay H."/>
            <person name="Saygin H."/>
        </authorList>
    </citation>
    <scope>NUCLEOTIDE SEQUENCE [LARGE SCALE GENOMIC DNA]</scope>
    <source>
        <strain evidence="2 3">H3C3</strain>
    </source>
</reference>
<name>A0A4R5C0Q5_9ACTN</name>
<keyword evidence="1" id="KW-1133">Transmembrane helix</keyword>
<sequence>MTMPGYRTYAPPAPPRRSGMARASLVLGIVGLAGLVVCLLGMIPALVGLVLGTVSLARGDSERGAAATGMICSAVALLLGSMALFWLLGKAAQCGDESKYPSDTARKGCVEREFPFAHATASP</sequence>
<keyword evidence="1" id="KW-0472">Membrane</keyword>
<feature type="transmembrane region" description="Helical" evidence="1">
    <location>
        <begin position="25"/>
        <end position="52"/>
    </location>
</feature>
<organism evidence="2 3">
    <name type="scientific">Actinomadura rubrisoli</name>
    <dbReference type="NCBI Taxonomy" id="2530368"/>
    <lineage>
        <taxon>Bacteria</taxon>
        <taxon>Bacillati</taxon>
        <taxon>Actinomycetota</taxon>
        <taxon>Actinomycetes</taxon>
        <taxon>Streptosporangiales</taxon>
        <taxon>Thermomonosporaceae</taxon>
        <taxon>Actinomadura</taxon>
    </lineage>
</organism>
<evidence type="ECO:0000313" key="3">
    <source>
        <dbReference type="Proteomes" id="UP000294513"/>
    </source>
</evidence>
<dbReference type="AlphaFoldDB" id="A0A4R5C0Q5"/>
<accession>A0A4R5C0Q5</accession>
<evidence type="ECO:0000313" key="2">
    <source>
        <dbReference type="EMBL" id="TDD92089.1"/>
    </source>
</evidence>
<dbReference type="Proteomes" id="UP000294513">
    <property type="component" value="Unassembled WGS sequence"/>
</dbReference>
<feature type="transmembrane region" description="Helical" evidence="1">
    <location>
        <begin position="64"/>
        <end position="89"/>
    </location>
</feature>
<comment type="caution">
    <text evidence="2">The sequence shown here is derived from an EMBL/GenBank/DDBJ whole genome shotgun (WGS) entry which is preliminary data.</text>
</comment>
<evidence type="ECO:0000256" key="1">
    <source>
        <dbReference type="SAM" id="Phobius"/>
    </source>
</evidence>
<keyword evidence="3" id="KW-1185">Reference proteome</keyword>
<proteinExistence type="predicted"/>
<dbReference type="EMBL" id="SMKU01000041">
    <property type="protein sequence ID" value="TDD92089.1"/>
    <property type="molecule type" value="Genomic_DNA"/>
</dbReference>